<dbReference type="Proteomes" id="UP000664698">
    <property type="component" value="Unassembled WGS sequence"/>
</dbReference>
<proteinExistence type="predicted"/>
<feature type="transmembrane region" description="Helical" evidence="5">
    <location>
        <begin position="207"/>
        <end position="230"/>
    </location>
</feature>
<sequence length="318" mass="33795">MILQTVLLLIGLVLLVKGADWLVDGASVLAKKKNVSDLAIGLTIVAFGTSAPELVVNAVAASGNYPDIVFGNIIGSNNFNLFVILGIAGLIVPLSVQSTTVWKEIPFSLIAAILLFLLANNFIFGNSEGFSRLDAGIHLALFAGFLYYVATQLKSDPSNEKIEIKDYSTMKIWGLIFIGLAGLVGGGKLVVDNAVSMAQSLGVSEKIIGLTIVAAGTSLPELATSVVAAMRKNADIAIGNIIGSNIFNIFLILGVSGLIRPMAYNSGFNTDLYILAAGTIFLFLAMFTGKRHKLDRWEALLLLTSYLLYTGYLIGLES</sequence>
<evidence type="ECO:0000256" key="1">
    <source>
        <dbReference type="ARBA" id="ARBA00004141"/>
    </source>
</evidence>
<keyword evidence="2 5" id="KW-0812">Transmembrane</keyword>
<dbReference type="InterPro" id="IPR004837">
    <property type="entry name" value="NaCa_Exmemb"/>
</dbReference>
<comment type="caution">
    <text evidence="7">The sequence shown here is derived from an EMBL/GenBank/DDBJ whole genome shotgun (WGS) entry which is preliminary data.</text>
</comment>
<evidence type="ECO:0000313" key="8">
    <source>
        <dbReference type="Proteomes" id="UP000664698"/>
    </source>
</evidence>
<keyword evidence="8" id="KW-1185">Reference proteome</keyword>
<accession>A0ABS3BV66</accession>
<dbReference type="PANTHER" id="PTHR10846">
    <property type="entry name" value="SODIUM/POTASSIUM/CALCIUM EXCHANGER"/>
    <property type="match status" value="1"/>
</dbReference>
<feature type="transmembrane region" description="Helical" evidence="5">
    <location>
        <begin position="172"/>
        <end position="191"/>
    </location>
</feature>
<evidence type="ECO:0000256" key="5">
    <source>
        <dbReference type="SAM" id="Phobius"/>
    </source>
</evidence>
<keyword evidence="3 5" id="KW-1133">Transmembrane helix</keyword>
<feature type="transmembrane region" description="Helical" evidence="5">
    <location>
        <begin position="79"/>
        <end position="96"/>
    </location>
</feature>
<feature type="transmembrane region" description="Helical" evidence="5">
    <location>
        <begin position="105"/>
        <end position="123"/>
    </location>
</feature>
<feature type="domain" description="Sodium/calcium exchanger membrane region" evidence="6">
    <location>
        <begin position="172"/>
        <end position="314"/>
    </location>
</feature>
<evidence type="ECO:0000256" key="2">
    <source>
        <dbReference type="ARBA" id="ARBA00022692"/>
    </source>
</evidence>
<keyword evidence="4 5" id="KW-0472">Membrane</keyword>
<evidence type="ECO:0000313" key="7">
    <source>
        <dbReference type="EMBL" id="MBN7802786.1"/>
    </source>
</evidence>
<reference evidence="7 8" key="1">
    <citation type="submission" date="2021-03" db="EMBL/GenBank/DDBJ databases">
        <title>novel species isolated from a fishpond in China.</title>
        <authorList>
            <person name="Lu H."/>
            <person name="Cai Z."/>
        </authorList>
    </citation>
    <scope>NUCLEOTIDE SEQUENCE [LARGE SCALE GENOMIC DNA]</scope>
    <source>
        <strain evidence="7 8">JCM 31546</strain>
    </source>
</reference>
<dbReference type="Gene3D" id="1.20.1420.30">
    <property type="entry name" value="NCX, central ion-binding region"/>
    <property type="match status" value="1"/>
</dbReference>
<dbReference type="RefSeq" id="WP_206570795.1">
    <property type="nucleotide sequence ID" value="NZ_JAFKCW010000004.1"/>
</dbReference>
<dbReference type="PANTHER" id="PTHR10846:SF8">
    <property type="entry name" value="INNER MEMBRANE PROTEIN YRBG"/>
    <property type="match status" value="1"/>
</dbReference>
<protein>
    <submittedName>
        <fullName evidence="7">Calcium/sodium antiporter</fullName>
    </submittedName>
</protein>
<feature type="transmembrane region" description="Helical" evidence="5">
    <location>
        <begin position="299"/>
        <end position="316"/>
    </location>
</feature>
<dbReference type="NCBIfam" id="TIGR00367">
    <property type="entry name" value="calcium/sodium antiporter"/>
    <property type="match status" value="1"/>
</dbReference>
<dbReference type="InterPro" id="IPR044880">
    <property type="entry name" value="NCX_ion-bd_dom_sf"/>
</dbReference>
<name>A0ABS3BV66_9BACT</name>
<dbReference type="InterPro" id="IPR004481">
    <property type="entry name" value="K/Na/Ca-exchanger"/>
</dbReference>
<evidence type="ECO:0000256" key="4">
    <source>
        <dbReference type="ARBA" id="ARBA00023136"/>
    </source>
</evidence>
<evidence type="ECO:0000256" key="3">
    <source>
        <dbReference type="ARBA" id="ARBA00022989"/>
    </source>
</evidence>
<comment type="subcellular location">
    <subcellularLocation>
        <location evidence="1">Membrane</location>
        <topology evidence="1">Multi-pass membrane protein</topology>
    </subcellularLocation>
</comment>
<dbReference type="Pfam" id="PF01699">
    <property type="entry name" value="Na_Ca_ex"/>
    <property type="match status" value="2"/>
</dbReference>
<dbReference type="EMBL" id="JAFKCW010000004">
    <property type="protein sequence ID" value="MBN7802786.1"/>
    <property type="molecule type" value="Genomic_DNA"/>
</dbReference>
<feature type="transmembrane region" description="Helical" evidence="5">
    <location>
        <begin position="237"/>
        <end position="259"/>
    </location>
</feature>
<feature type="transmembrane region" description="Helical" evidence="5">
    <location>
        <begin position="271"/>
        <end position="287"/>
    </location>
</feature>
<evidence type="ECO:0000259" key="6">
    <source>
        <dbReference type="Pfam" id="PF01699"/>
    </source>
</evidence>
<organism evidence="7 8">
    <name type="scientific">Algoriphagus aestuariicola</name>
    <dbReference type="NCBI Taxonomy" id="1852016"/>
    <lineage>
        <taxon>Bacteria</taxon>
        <taxon>Pseudomonadati</taxon>
        <taxon>Bacteroidota</taxon>
        <taxon>Cytophagia</taxon>
        <taxon>Cytophagales</taxon>
        <taxon>Cyclobacteriaceae</taxon>
        <taxon>Algoriphagus</taxon>
    </lineage>
</organism>
<feature type="domain" description="Sodium/calcium exchanger membrane region" evidence="6">
    <location>
        <begin position="5"/>
        <end position="149"/>
    </location>
</feature>
<gene>
    <name evidence="7" type="ORF">J0A67_18050</name>
</gene>